<gene>
    <name evidence="1" type="ordered locus">W5S_3723</name>
</gene>
<reference evidence="1 2" key="1">
    <citation type="journal article" date="2012" name="J. Bacteriol.">
        <title>Genome sequence of Pectobacterium sp. strain SCC3193.</title>
        <authorList>
            <person name="Koskinen J.P."/>
            <person name="Laine P."/>
            <person name="Niemi O."/>
            <person name="Nykyri J."/>
            <person name="Harjunpaa H."/>
            <person name="Auvinen P."/>
            <person name="Paulin L."/>
            <person name="Pirhonen M."/>
            <person name="Palva T."/>
            <person name="Holm L."/>
        </authorList>
    </citation>
    <scope>NUCLEOTIDE SEQUENCE [LARGE SCALE GENOMIC DNA]</scope>
    <source>
        <strain evidence="1 2">SCC3193</strain>
    </source>
</reference>
<dbReference type="KEGG" id="pec:W5S_3723"/>
<dbReference type="Proteomes" id="UP000008044">
    <property type="component" value="Chromosome"/>
</dbReference>
<accession>A0A0H3IA10</accession>
<organism evidence="1 2">
    <name type="scientific">Pectobacterium parmentieri</name>
    <dbReference type="NCBI Taxonomy" id="1905730"/>
    <lineage>
        <taxon>Bacteria</taxon>
        <taxon>Pseudomonadati</taxon>
        <taxon>Pseudomonadota</taxon>
        <taxon>Gammaproteobacteria</taxon>
        <taxon>Enterobacterales</taxon>
        <taxon>Pectobacteriaceae</taxon>
        <taxon>Pectobacterium</taxon>
    </lineage>
</organism>
<dbReference type="eggNOG" id="ENOG5031HSW">
    <property type="taxonomic scope" value="Bacteria"/>
</dbReference>
<dbReference type="PATRIC" id="fig|1166016.3.peg.3786"/>
<dbReference type="EMBL" id="CP003415">
    <property type="protein sequence ID" value="AFI91786.1"/>
    <property type="molecule type" value="Genomic_DNA"/>
</dbReference>
<dbReference type="AlphaFoldDB" id="A0A0H3IA10"/>
<dbReference type="HOGENOM" id="CLU_3219797_0_0_6"/>
<protein>
    <submittedName>
        <fullName evidence="1">Uncharacterized protein</fullName>
    </submittedName>
</protein>
<dbReference type="STRING" id="1905730.W5S_3723"/>
<sequence length="44" mass="5078">MFLLICKKLKAQHNSDEDWGKILCADNHVNRIPAKPLPEAGLYW</sequence>
<evidence type="ECO:0000313" key="2">
    <source>
        <dbReference type="Proteomes" id="UP000008044"/>
    </source>
</evidence>
<proteinExistence type="predicted"/>
<name>A0A0H3IA10_PECPM</name>
<evidence type="ECO:0000313" key="1">
    <source>
        <dbReference type="EMBL" id="AFI91786.1"/>
    </source>
</evidence>